<gene>
    <name evidence="1" type="ORF">ACFFF7_04575</name>
</gene>
<evidence type="ECO:0008006" key="3">
    <source>
        <dbReference type="Google" id="ProtNLM"/>
    </source>
</evidence>
<name>A0ABV6PFR3_9SPHN</name>
<dbReference type="SUPFAM" id="SSF53756">
    <property type="entry name" value="UDP-Glycosyltransferase/glycogen phosphorylase"/>
    <property type="match status" value="1"/>
</dbReference>
<sequence>MHEPAAALRERQANHGGGTFVGSMAELPPQIDHDKGAADVLLVDFGGGNHGHRGQYNAMLAQLFRLRTAPFGPAMLLSRRVVLVPQIEVAPGLFFMTCLIRTALGLRTVGLLLRPLPALHGTSLRLRIKRAALILLRQLRRVSVLTIIPFAVDPALSRIARGWIHDLQNWDFALGSATDPAQSALTASQVRGAAAGRTVCVAIGGQNRAKGFDRFAALWSDNAEMRRAFLFAFGGTVSADLSAAAARFAETGGYALNRFVSDAELYGLYQAADLVWCAYDPSYDQASGILGRAMQFGIPVVVRKGSVIERLCHLVDHPHMTEAALAQGAAVPLPIAPHQAAARARAQGRTSLARLAEALGTLPAIDPFVAADPGQIP</sequence>
<organism evidence="1 2">
    <name type="scientific">Novosphingobium aquiterrae</name>
    <dbReference type="NCBI Taxonomy" id="624388"/>
    <lineage>
        <taxon>Bacteria</taxon>
        <taxon>Pseudomonadati</taxon>
        <taxon>Pseudomonadota</taxon>
        <taxon>Alphaproteobacteria</taxon>
        <taxon>Sphingomonadales</taxon>
        <taxon>Sphingomonadaceae</taxon>
        <taxon>Novosphingobium</taxon>
    </lineage>
</organism>
<evidence type="ECO:0000313" key="2">
    <source>
        <dbReference type="Proteomes" id="UP001589943"/>
    </source>
</evidence>
<protein>
    <recommendedName>
        <fullName evidence="3">Glycosyltransferase</fullName>
    </recommendedName>
</protein>
<dbReference type="RefSeq" id="WP_379480172.1">
    <property type="nucleotide sequence ID" value="NZ_JBHLTL010000001.1"/>
</dbReference>
<accession>A0ABV6PFR3</accession>
<comment type="caution">
    <text evidence="1">The sequence shown here is derived from an EMBL/GenBank/DDBJ whole genome shotgun (WGS) entry which is preliminary data.</text>
</comment>
<dbReference type="Gene3D" id="3.40.50.2000">
    <property type="entry name" value="Glycogen Phosphorylase B"/>
    <property type="match status" value="1"/>
</dbReference>
<proteinExistence type="predicted"/>
<dbReference type="Proteomes" id="UP001589943">
    <property type="component" value="Unassembled WGS sequence"/>
</dbReference>
<reference evidence="1 2" key="1">
    <citation type="submission" date="2024-09" db="EMBL/GenBank/DDBJ databases">
        <authorList>
            <person name="Sun Q."/>
            <person name="Mori K."/>
        </authorList>
    </citation>
    <scope>NUCLEOTIDE SEQUENCE [LARGE SCALE GENOMIC DNA]</scope>
    <source>
        <strain evidence="1 2">NCAIM B.02537</strain>
    </source>
</reference>
<keyword evidence="2" id="KW-1185">Reference proteome</keyword>
<dbReference type="EMBL" id="JBHLTL010000001">
    <property type="protein sequence ID" value="MFC0588679.1"/>
    <property type="molecule type" value="Genomic_DNA"/>
</dbReference>
<evidence type="ECO:0000313" key="1">
    <source>
        <dbReference type="EMBL" id="MFC0588679.1"/>
    </source>
</evidence>